<dbReference type="GO" id="GO:0016791">
    <property type="term" value="F:phosphatase activity"/>
    <property type="evidence" value="ECO:0007669"/>
    <property type="project" value="TreeGrafter"/>
</dbReference>
<protein>
    <submittedName>
        <fullName evidence="1">HAD family phosphatase</fullName>
    </submittedName>
</protein>
<keyword evidence="2" id="KW-1185">Reference proteome</keyword>
<dbReference type="SFLD" id="SFLDS00003">
    <property type="entry name" value="Haloacid_Dehalogenase"/>
    <property type="match status" value="1"/>
</dbReference>
<dbReference type="Pfam" id="PF08282">
    <property type="entry name" value="Hydrolase_3"/>
    <property type="match status" value="1"/>
</dbReference>
<dbReference type="PROSITE" id="PS01228">
    <property type="entry name" value="COF_1"/>
    <property type="match status" value="1"/>
</dbReference>
<dbReference type="InterPro" id="IPR036412">
    <property type="entry name" value="HAD-like_sf"/>
</dbReference>
<dbReference type="PANTHER" id="PTHR10000">
    <property type="entry name" value="PHOSPHOSERINE PHOSPHATASE"/>
    <property type="match status" value="1"/>
</dbReference>
<dbReference type="Gene3D" id="3.30.1240.10">
    <property type="match status" value="1"/>
</dbReference>
<accession>A0A495A7X1</accession>
<dbReference type="CDD" id="cd07516">
    <property type="entry name" value="HAD_Pase"/>
    <property type="match status" value="1"/>
</dbReference>
<dbReference type="AlphaFoldDB" id="A0A495A7X1"/>
<organism evidence="1 2">
    <name type="scientific">Oceanobacillus halophilus</name>
    <dbReference type="NCBI Taxonomy" id="930130"/>
    <lineage>
        <taxon>Bacteria</taxon>
        <taxon>Bacillati</taxon>
        <taxon>Bacillota</taxon>
        <taxon>Bacilli</taxon>
        <taxon>Bacillales</taxon>
        <taxon>Bacillaceae</taxon>
        <taxon>Oceanobacillus</taxon>
    </lineage>
</organism>
<dbReference type="GO" id="GO:0000287">
    <property type="term" value="F:magnesium ion binding"/>
    <property type="evidence" value="ECO:0007669"/>
    <property type="project" value="TreeGrafter"/>
</dbReference>
<dbReference type="OrthoDB" id="9806027at2"/>
<dbReference type="NCBIfam" id="TIGR00099">
    <property type="entry name" value="Cof-subfamily"/>
    <property type="match status" value="1"/>
</dbReference>
<evidence type="ECO:0000313" key="2">
    <source>
        <dbReference type="Proteomes" id="UP000269301"/>
    </source>
</evidence>
<dbReference type="GO" id="GO:0005829">
    <property type="term" value="C:cytosol"/>
    <property type="evidence" value="ECO:0007669"/>
    <property type="project" value="TreeGrafter"/>
</dbReference>
<dbReference type="InterPro" id="IPR023214">
    <property type="entry name" value="HAD_sf"/>
</dbReference>
<proteinExistence type="predicted"/>
<dbReference type="InterPro" id="IPR000150">
    <property type="entry name" value="Cof"/>
</dbReference>
<dbReference type="PANTHER" id="PTHR10000:SF55">
    <property type="entry name" value="5-AMINO-6-(5-PHOSPHO-D-RIBITYLAMINO)URACIL PHOSPHATASE YCSE"/>
    <property type="match status" value="1"/>
</dbReference>
<reference evidence="1 2" key="1">
    <citation type="journal article" date="2016" name="Int. J. Syst. Evol. Microbiol.">
        <title>Oceanobacillus halophilus sp. nov., a novel moderately halophilic bacterium from a hypersaline lake.</title>
        <authorList>
            <person name="Amoozegar M.A."/>
            <person name="Bagheri M."/>
            <person name="Makhdoumi A."/>
            <person name="Nikou M.M."/>
            <person name="Fazeli S.A.S."/>
            <person name="Schumann P."/>
            <person name="Sproer C."/>
            <person name="Sanchez-Porro C."/>
            <person name="Ventosa A."/>
        </authorList>
    </citation>
    <scope>NUCLEOTIDE SEQUENCE [LARGE SCALE GENOMIC DNA]</scope>
    <source>
        <strain evidence="1 2">DSM 23996</strain>
    </source>
</reference>
<evidence type="ECO:0000313" key="1">
    <source>
        <dbReference type="EMBL" id="RKQ35829.1"/>
    </source>
</evidence>
<dbReference type="NCBIfam" id="TIGR01484">
    <property type="entry name" value="HAD-SF-IIB"/>
    <property type="match status" value="1"/>
</dbReference>
<dbReference type="SFLD" id="SFLDG01144">
    <property type="entry name" value="C2.B.4:_PGP_Like"/>
    <property type="match status" value="1"/>
</dbReference>
<dbReference type="SUPFAM" id="SSF56784">
    <property type="entry name" value="HAD-like"/>
    <property type="match status" value="1"/>
</dbReference>
<dbReference type="SFLD" id="SFLDG01140">
    <property type="entry name" value="C2.B:_Phosphomannomutase_and_P"/>
    <property type="match status" value="1"/>
</dbReference>
<dbReference type="InterPro" id="IPR006379">
    <property type="entry name" value="HAD-SF_hydro_IIB"/>
</dbReference>
<dbReference type="RefSeq" id="WP_121203501.1">
    <property type="nucleotide sequence ID" value="NZ_RBZP01000002.1"/>
</dbReference>
<sequence>MKLIAIDLDGTLLSSDGRISNRNREVIRNIQRQGHIVSIASGRSLHDTIGILQEAKLQCPIIAGNGAIVYYKGKILQNLSMPDEMIKEMITKAEEMNLYFELYTNNGVYIEDQGKSFLKKEAKRMHEKLDDFPRDKAETMITIQFQQKGFVSVPSYHSLDYASLEIYKVFVLSFDKEKLTKLEAALTNRKDISITTSGKEKLEIGHPETSKGNALKYLASYLVIPLKDTVVMGDNLNDLSMFQVAGKSIAMGNAVDEVKEKASFVTKHHDEDGVAYGLEKFVLEY</sequence>
<dbReference type="Gene3D" id="3.40.50.1000">
    <property type="entry name" value="HAD superfamily/HAD-like"/>
    <property type="match status" value="1"/>
</dbReference>
<gene>
    <name evidence="1" type="ORF">D8M06_06120</name>
</gene>
<dbReference type="PROSITE" id="PS01229">
    <property type="entry name" value="COF_2"/>
    <property type="match status" value="1"/>
</dbReference>
<dbReference type="Proteomes" id="UP000269301">
    <property type="component" value="Unassembled WGS sequence"/>
</dbReference>
<name>A0A495A7X1_9BACI</name>
<dbReference type="EMBL" id="RBZP01000002">
    <property type="protein sequence ID" value="RKQ35829.1"/>
    <property type="molecule type" value="Genomic_DNA"/>
</dbReference>
<comment type="caution">
    <text evidence="1">The sequence shown here is derived from an EMBL/GenBank/DDBJ whole genome shotgun (WGS) entry which is preliminary data.</text>
</comment>